<dbReference type="RefSeq" id="WP_344883336.1">
    <property type="nucleotide sequence ID" value="NZ_BAABAL010000019.1"/>
</dbReference>
<dbReference type="EMBL" id="BAABAL010000019">
    <property type="protein sequence ID" value="GAA4030597.1"/>
    <property type="molecule type" value="Genomic_DNA"/>
</dbReference>
<comment type="caution">
    <text evidence="1">The sequence shown here is derived from an EMBL/GenBank/DDBJ whole genome shotgun (WGS) entry which is preliminary data.</text>
</comment>
<reference evidence="2" key="1">
    <citation type="journal article" date="2019" name="Int. J. Syst. Evol. Microbiol.">
        <title>The Global Catalogue of Microorganisms (GCM) 10K type strain sequencing project: providing services to taxonomists for standard genome sequencing and annotation.</title>
        <authorList>
            <consortium name="The Broad Institute Genomics Platform"/>
            <consortium name="The Broad Institute Genome Sequencing Center for Infectious Disease"/>
            <person name="Wu L."/>
            <person name="Ma J."/>
        </authorList>
    </citation>
    <scope>NUCLEOTIDE SEQUENCE [LARGE SCALE GENOMIC DNA]</scope>
    <source>
        <strain evidence="2">JCM 17342</strain>
    </source>
</reference>
<keyword evidence="2" id="KW-1185">Reference proteome</keyword>
<gene>
    <name evidence="1" type="ORF">GCM10022247_64600</name>
</gene>
<evidence type="ECO:0000313" key="1">
    <source>
        <dbReference type="EMBL" id="GAA4030597.1"/>
    </source>
</evidence>
<protein>
    <recommendedName>
        <fullName evidence="3">HTH cro/C1-type domain-containing protein</fullName>
    </recommendedName>
</protein>
<name>A0ABP7TSC5_9PSEU</name>
<organism evidence="1 2">
    <name type="scientific">Allokutzneria multivorans</name>
    <dbReference type="NCBI Taxonomy" id="1142134"/>
    <lineage>
        <taxon>Bacteria</taxon>
        <taxon>Bacillati</taxon>
        <taxon>Actinomycetota</taxon>
        <taxon>Actinomycetes</taxon>
        <taxon>Pseudonocardiales</taxon>
        <taxon>Pseudonocardiaceae</taxon>
        <taxon>Allokutzneria</taxon>
    </lineage>
</organism>
<evidence type="ECO:0000313" key="2">
    <source>
        <dbReference type="Proteomes" id="UP001501747"/>
    </source>
</evidence>
<proteinExistence type="predicted"/>
<evidence type="ECO:0008006" key="3">
    <source>
        <dbReference type="Google" id="ProtNLM"/>
    </source>
</evidence>
<dbReference type="SUPFAM" id="SSF48452">
    <property type="entry name" value="TPR-like"/>
    <property type="match status" value="1"/>
</dbReference>
<sequence>MVTVHRWTGQETRALRDALRLSGRDFAAFLGVAHRSVAEWDRRGADITPVQEIQQVLDTALERADSAAKRRFLTSLRSSTASEAAAAPGDLDSWEDDIDRAMICLGRQQFRTARGLLDRWLSRHPEEHVTDVGRRLRGRTLVLLGDLLRDQGQLTGPGGARETYRAAATLFSGLGMSRRLAQVELLLTVVSEMLGNLTVAARHYRVFAEDERLDARDRARARLWIGTALSKAGLHHQAEPFIADAAEAFLDLDEPEDWATAQQKLALTRRGVGDQDRALWHLGLAEQSGVLETPLQRVRLSTARGHLLLSDRATHEEGLVTLDSATSAAEKFGLAHQRRSIAAIRATAS</sequence>
<dbReference type="Proteomes" id="UP001501747">
    <property type="component" value="Unassembled WGS sequence"/>
</dbReference>
<accession>A0ABP7TSC5</accession>
<dbReference type="Gene3D" id="1.25.40.10">
    <property type="entry name" value="Tetratricopeptide repeat domain"/>
    <property type="match status" value="1"/>
</dbReference>
<dbReference type="InterPro" id="IPR011990">
    <property type="entry name" value="TPR-like_helical_dom_sf"/>
</dbReference>